<gene>
    <name evidence="2" type="ORF">AXF13_04140</name>
</gene>
<evidence type="ECO:0008006" key="4">
    <source>
        <dbReference type="Google" id="ProtNLM"/>
    </source>
</evidence>
<dbReference type="AlphaFoldDB" id="A0A0X8JJ89"/>
<keyword evidence="1" id="KW-0472">Membrane</keyword>
<dbReference type="KEGG" id="dfi:AXF13_04140"/>
<evidence type="ECO:0000256" key="1">
    <source>
        <dbReference type="SAM" id="Phobius"/>
    </source>
</evidence>
<reference evidence="3" key="1">
    <citation type="submission" date="2016-02" db="EMBL/GenBank/DDBJ databases">
        <authorList>
            <person name="Holder M.E."/>
            <person name="Ajami N.J."/>
            <person name="Petrosino J.F."/>
        </authorList>
    </citation>
    <scope>NUCLEOTIDE SEQUENCE [LARGE SCALE GENOMIC DNA]</scope>
    <source>
        <strain evidence="3">CCUG 45958</strain>
    </source>
</reference>
<keyword evidence="1" id="KW-0812">Transmembrane</keyword>
<sequence length="175" mass="18693">MRNLIVVVYDTEFKAEEVRLDFIKMQKSYLVSLEDAVIAEKKPNGKIKLHQMYNLTASGAVGGGFWGTLIGLIFMNPLLGLVVGAGAGAVAGALSDVGINDNFMKQLAEKLTPGTSALFVLVDSTLTDKVLDELRGTGGTILQSSLSHEDQAKLQAVLDSARTAQQDAEPAQENK</sequence>
<dbReference type="RefSeq" id="WP_009301789.1">
    <property type="nucleotide sequence ID" value="NZ_CP014229.1"/>
</dbReference>
<feature type="transmembrane region" description="Helical" evidence="1">
    <location>
        <begin position="52"/>
        <end position="75"/>
    </location>
</feature>
<evidence type="ECO:0000313" key="2">
    <source>
        <dbReference type="EMBL" id="AMD89368.1"/>
    </source>
</evidence>
<proteinExistence type="predicted"/>
<evidence type="ECO:0000313" key="3">
    <source>
        <dbReference type="Proteomes" id="UP000069241"/>
    </source>
</evidence>
<feature type="transmembrane region" description="Helical" evidence="1">
    <location>
        <begin position="81"/>
        <end position="99"/>
    </location>
</feature>
<dbReference type="EMBL" id="CP014229">
    <property type="protein sequence ID" value="AMD89368.1"/>
    <property type="molecule type" value="Genomic_DNA"/>
</dbReference>
<name>A0A0X8JJ89_9BACT</name>
<organism evidence="2 3">
    <name type="scientific">Desulfovibrio fairfieldensis</name>
    <dbReference type="NCBI Taxonomy" id="44742"/>
    <lineage>
        <taxon>Bacteria</taxon>
        <taxon>Pseudomonadati</taxon>
        <taxon>Thermodesulfobacteriota</taxon>
        <taxon>Desulfovibrionia</taxon>
        <taxon>Desulfovibrionales</taxon>
        <taxon>Desulfovibrionaceae</taxon>
        <taxon>Desulfovibrio</taxon>
    </lineage>
</organism>
<accession>A0A0X8JJ89</accession>
<dbReference type="Pfam" id="PF06897">
    <property type="entry name" value="DUF1269"/>
    <property type="match status" value="1"/>
</dbReference>
<protein>
    <recommendedName>
        <fullName evidence="4">DUF1269 domain-containing protein</fullName>
    </recommendedName>
</protein>
<dbReference type="Proteomes" id="UP000069241">
    <property type="component" value="Chromosome"/>
</dbReference>
<keyword evidence="3" id="KW-1185">Reference proteome</keyword>
<keyword evidence="1" id="KW-1133">Transmembrane helix</keyword>
<dbReference type="InterPro" id="IPR009200">
    <property type="entry name" value="DUF1269_membrane"/>
</dbReference>